<name>A0A2I0QR19_9BACI</name>
<comment type="caution">
    <text evidence="1">The sequence shown here is derived from an EMBL/GenBank/DDBJ whole genome shotgun (WGS) entry which is preliminary data.</text>
</comment>
<proteinExistence type="predicted"/>
<dbReference type="OrthoDB" id="1798228at2"/>
<keyword evidence="2" id="KW-1185">Reference proteome</keyword>
<protein>
    <submittedName>
        <fullName evidence="1">Uncharacterized protein</fullName>
    </submittedName>
</protein>
<evidence type="ECO:0000313" key="2">
    <source>
        <dbReference type="Proteomes" id="UP000243524"/>
    </source>
</evidence>
<dbReference type="EMBL" id="PJNH01000004">
    <property type="protein sequence ID" value="PKR76769.1"/>
    <property type="molecule type" value="Genomic_DNA"/>
</dbReference>
<dbReference type="AlphaFoldDB" id="A0A2I0QR19"/>
<dbReference type="Proteomes" id="UP000243524">
    <property type="component" value="Unassembled WGS sequence"/>
</dbReference>
<dbReference type="RefSeq" id="WP_101332519.1">
    <property type="nucleotide sequence ID" value="NZ_PJNH01000004.1"/>
</dbReference>
<reference evidence="1 2" key="1">
    <citation type="submission" date="2017-06" db="EMBL/GenBank/DDBJ databases">
        <title>the draft geome sequence of Illustriluteabacillus marina B3227.</title>
        <authorList>
            <person name="He R.-H."/>
            <person name="Du Z.-J."/>
        </authorList>
    </citation>
    <scope>NUCLEOTIDE SEQUENCE [LARGE SCALE GENOMIC DNA]</scope>
    <source>
        <strain evidence="1 2">B3227</strain>
    </source>
</reference>
<sequence>MRKKLILIIFLSILIVGFVVLHSTPHLALRTHVFFTGHPIKAFTTEIVDDESRNEIDKEKFDRLNAKAYSLTKPPIEKATDGELKNYLVRKRGWLYFARYYGHG</sequence>
<evidence type="ECO:0000313" key="1">
    <source>
        <dbReference type="EMBL" id="PKR76769.1"/>
    </source>
</evidence>
<organism evidence="1 2">
    <name type="scientific">Halalkalibacillus sediminis</name>
    <dbReference type="NCBI Taxonomy" id="2018042"/>
    <lineage>
        <taxon>Bacteria</taxon>
        <taxon>Bacillati</taxon>
        <taxon>Bacillota</taxon>
        <taxon>Bacilli</taxon>
        <taxon>Bacillales</taxon>
        <taxon>Bacillaceae</taxon>
        <taxon>Halalkalibacillus</taxon>
    </lineage>
</organism>
<accession>A0A2I0QR19</accession>
<gene>
    <name evidence="1" type="ORF">CEY16_13190</name>
</gene>